<protein>
    <submittedName>
        <fullName evidence="2">Uncharacterized protein</fullName>
    </submittedName>
</protein>
<sequence>MSDDNDDAKQRRREYMREYMRERRAQQRKARGDRPQLSVVPTSAPAKSTRKAKAAEKPSGETPPAPALGVVEAGVKAELEALKFDELRPGVFQTALALARVLDSKSSMTQHPQAGARLAEILDRAAAAKGKGKSKLAAMRESG</sequence>
<dbReference type="EMBL" id="OM818327">
    <property type="protein sequence ID" value="UOK17997.1"/>
    <property type="molecule type" value="Genomic_DNA"/>
</dbReference>
<evidence type="ECO:0000313" key="2">
    <source>
        <dbReference type="EMBL" id="UOK17997.1"/>
    </source>
</evidence>
<dbReference type="GeneID" id="80559394"/>
<feature type="region of interest" description="Disordered" evidence="1">
    <location>
        <begin position="1"/>
        <end position="67"/>
    </location>
</feature>
<evidence type="ECO:0000256" key="1">
    <source>
        <dbReference type="SAM" id="MobiDB-lite"/>
    </source>
</evidence>
<name>A0AAE9GQ43_9CAUD</name>
<reference evidence="2" key="1">
    <citation type="submission" date="2022-02" db="EMBL/GenBank/DDBJ databases">
        <authorList>
            <person name="Bastian A.M."/>
            <person name="Blankespoor M.J."/>
            <person name="Fynaardt G.K."/>
            <person name="Gilmeister S.A."/>
            <person name="Hurley E."/>
            <person name="Jones M."/>
            <person name="McKenney E.J."/>
            <person name="Olguin A.N."/>
            <person name="Rens M.N."/>
            <person name="Sterk A.E."/>
            <person name="Swart S.M."/>
            <person name="Thurm C.L."/>
            <person name="Trevino A."/>
            <person name="VanEgdom A."/>
            <person name="Veach M.C."/>
            <person name="Pavich L.R."/>
            <person name="Tolsma S."/>
            <person name="Garlena R.A."/>
            <person name="Russell D.A."/>
            <person name="Jacobs-Sera D."/>
            <person name="Hatfull G.F."/>
        </authorList>
    </citation>
    <scope>NUCLEOTIDE SEQUENCE</scope>
</reference>
<keyword evidence="3" id="KW-1185">Reference proteome</keyword>
<organism evidence="2 3">
    <name type="scientific">Gordonia phage Santhid</name>
    <dbReference type="NCBI Taxonomy" id="2927281"/>
    <lineage>
        <taxon>Viruses</taxon>
        <taxon>Duplodnaviria</taxon>
        <taxon>Heunggongvirae</taxon>
        <taxon>Uroviricota</taxon>
        <taxon>Caudoviricetes</taxon>
        <taxon>Santhisvirus</taxon>
        <taxon>Santhisvirus santhid</taxon>
    </lineage>
</organism>
<gene>
    <name evidence="2" type="primary">1</name>
    <name evidence="2" type="ORF">SEA_SANTHID_1</name>
</gene>
<evidence type="ECO:0000313" key="3">
    <source>
        <dbReference type="Proteomes" id="UP000831266"/>
    </source>
</evidence>
<dbReference type="Proteomes" id="UP000831266">
    <property type="component" value="Segment"/>
</dbReference>
<accession>A0AAE9GQ43</accession>
<dbReference type="RefSeq" id="YP_010842539.1">
    <property type="nucleotide sequence ID" value="NC_079142.1"/>
</dbReference>
<dbReference type="KEGG" id="vg:80559394"/>
<proteinExistence type="predicted"/>
<feature type="compositionally biased region" description="Basic and acidic residues" evidence="1">
    <location>
        <begin position="7"/>
        <end position="34"/>
    </location>
</feature>